<evidence type="ECO:0000313" key="2">
    <source>
        <dbReference type="EMBL" id="SJL13277.1"/>
    </source>
</evidence>
<feature type="region of interest" description="Disordered" evidence="1">
    <location>
        <begin position="34"/>
        <end position="56"/>
    </location>
</feature>
<keyword evidence="3" id="KW-1185">Reference proteome</keyword>
<gene>
    <name evidence="2" type="ORF">ARMOST_16717</name>
</gene>
<organism evidence="2 3">
    <name type="scientific">Armillaria ostoyae</name>
    <name type="common">Armillaria root rot fungus</name>
    <dbReference type="NCBI Taxonomy" id="47428"/>
    <lineage>
        <taxon>Eukaryota</taxon>
        <taxon>Fungi</taxon>
        <taxon>Dikarya</taxon>
        <taxon>Basidiomycota</taxon>
        <taxon>Agaricomycotina</taxon>
        <taxon>Agaricomycetes</taxon>
        <taxon>Agaricomycetidae</taxon>
        <taxon>Agaricales</taxon>
        <taxon>Marasmiineae</taxon>
        <taxon>Physalacriaceae</taxon>
        <taxon>Armillaria</taxon>
    </lineage>
</organism>
<evidence type="ECO:0000256" key="1">
    <source>
        <dbReference type="SAM" id="MobiDB-lite"/>
    </source>
</evidence>
<dbReference type="OrthoDB" id="10592889at2759"/>
<evidence type="ECO:0000313" key="3">
    <source>
        <dbReference type="Proteomes" id="UP000219338"/>
    </source>
</evidence>
<dbReference type="Proteomes" id="UP000219338">
    <property type="component" value="Unassembled WGS sequence"/>
</dbReference>
<name>A0A284RX04_ARMOS</name>
<reference evidence="3" key="1">
    <citation type="journal article" date="2017" name="Nat. Ecol. Evol.">
        <title>Genome expansion and lineage-specific genetic innovations in the forest pathogenic fungi Armillaria.</title>
        <authorList>
            <person name="Sipos G."/>
            <person name="Prasanna A.N."/>
            <person name="Walter M.C."/>
            <person name="O'Connor E."/>
            <person name="Balint B."/>
            <person name="Krizsan K."/>
            <person name="Kiss B."/>
            <person name="Hess J."/>
            <person name="Varga T."/>
            <person name="Slot J."/>
            <person name="Riley R."/>
            <person name="Boka B."/>
            <person name="Rigling D."/>
            <person name="Barry K."/>
            <person name="Lee J."/>
            <person name="Mihaltcheva S."/>
            <person name="LaButti K."/>
            <person name="Lipzen A."/>
            <person name="Waldron R."/>
            <person name="Moloney N.M."/>
            <person name="Sperisen C."/>
            <person name="Kredics L."/>
            <person name="Vagvoelgyi C."/>
            <person name="Patrignani A."/>
            <person name="Fitzpatrick D."/>
            <person name="Nagy I."/>
            <person name="Doyle S."/>
            <person name="Anderson J.B."/>
            <person name="Grigoriev I.V."/>
            <person name="Gueldener U."/>
            <person name="Muensterkoetter M."/>
            <person name="Nagy L.G."/>
        </authorList>
    </citation>
    <scope>NUCLEOTIDE SEQUENCE [LARGE SCALE GENOMIC DNA]</scope>
    <source>
        <strain evidence="3">C18/9</strain>
    </source>
</reference>
<dbReference type="AlphaFoldDB" id="A0A284RX04"/>
<dbReference type="EMBL" id="FUEG01000019">
    <property type="protein sequence ID" value="SJL13277.1"/>
    <property type="molecule type" value="Genomic_DNA"/>
</dbReference>
<protein>
    <submittedName>
        <fullName evidence="2">Uncharacterized protein</fullName>
    </submittedName>
</protein>
<accession>A0A284RX04</accession>
<proteinExistence type="predicted"/>
<sequence length="92" mass="10436">MADMEADCSDGFEININVRKSAQPKTLFYVSSSVTSTGTTKETERLHQQIKPPEVQTRARDAWMTFDVGQKDRRTSFTRFPQTDLSSRTSEG</sequence>